<reference evidence="2 3" key="1">
    <citation type="journal article" date="2019" name="Sci. Rep.">
        <title>Orb-weaving spider Araneus ventricosus genome elucidates the spidroin gene catalogue.</title>
        <authorList>
            <person name="Kono N."/>
            <person name="Nakamura H."/>
            <person name="Ohtoshi R."/>
            <person name="Moran D.A.P."/>
            <person name="Shinohara A."/>
            <person name="Yoshida Y."/>
            <person name="Fujiwara M."/>
            <person name="Mori M."/>
            <person name="Tomita M."/>
            <person name="Arakawa K."/>
        </authorList>
    </citation>
    <scope>NUCLEOTIDE SEQUENCE [LARGE SCALE GENOMIC DNA]</scope>
</reference>
<dbReference type="EMBL" id="BGPR01020219">
    <property type="protein sequence ID" value="GBN84079.1"/>
    <property type="molecule type" value="Genomic_DNA"/>
</dbReference>
<evidence type="ECO:0000313" key="2">
    <source>
        <dbReference type="EMBL" id="GBN84079.1"/>
    </source>
</evidence>
<dbReference type="AlphaFoldDB" id="A0A4Y2S9U9"/>
<dbReference type="Proteomes" id="UP000499080">
    <property type="component" value="Unassembled WGS sequence"/>
</dbReference>
<sequence length="122" mass="14198">MTKQYSATLKLKISRHTFSREDDFLELHAFFRDDQLNFKRSTVGWLVWDLLAQEPNLAMLRQTYGESTAYGGIKEVQKYNNKKPCKSIQSCLRPRWSNGMVPALNWRAPVPKPDSTEDLLCM</sequence>
<keyword evidence="3" id="KW-1185">Reference proteome</keyword>
<evidence type="ECO:0000313" key="3">
    <source>
        <dbReference type="Proteomes" id="UP000499080"/>
    </source>
</evidence>
<dbReference type="EMBL" id="BGPR01020218">
    <property type="protein sequence ID" value="GBN84076.1"/>
    <property type="molecule type" value="Genomic_DNA"/>
</dbReference>
<organism evidence="2 3">
    <name type="scientific">Araneus ventricosus</name>
    <name type="common">Orbweaver spider</name>
    <name type="synonym">Epeira ventricosa</name>
    <dbReference type="NCBI Taxonomy" id="182803"/>
    <lineage>
        <taxon>Eukaryota</taxon>
        <taxon>Metazoa</taxon>
        <taxon>Ecdysozoa</taxon>
        <taxon>Arthropoda</taxon>
        <taxon>Chelicerata</taxon>
        <taxon>Arachnida</taxon>
        <taxon>Araneae</taxon>
        <taxon>Araneomorphae</taxon>
        <taxon>Entelegynae</taxon>
        <taxon>Araneoidea</taxon>
        <taxon>Araneidae</taxon>
        <taxon>Araneus</taxon>
    </lineage>
</organism>
<gene>
    <name evidence="2" type="ORF">AVEN_150316_1</name>
    <name evidence="1" type="ORF">AVEN_51042_1</name>
</gene>
<proteinExistence type="predicted"/>
<accession>A0A4Y2S9U9</accession>
<comment type="caution">
    <text evidence="2">The sequence shown here is derived from an EMBL/GenBank/DDBJ whole genome shotgun (WGS) entry which is preliminary data.</text>
</comment>
<evidence type="ECO:0000313" key="1">
    <source>
        <dbReference type="EMBL" id="GBN84076.1"/>
    </source>
</evidence>
<name>A0A4Y2S9U9_ARAVE</name>
<protein>
    <submittedName>
        <fullName evidence="2">Uncharacterized protein</fullName>
    </submittedName>
</protein>